<keyword evidence="7" id="KW-0288">FMN</keyword>
<keyword evidence="8" id="KW-0274">FAD</keyword>
<dbReference type="Gene3D" id="1.20.990.10">
    <property type="entry name" value="NADPH-cytochrome p450 Reductase, Chain A, domain 3"/>
    <property type="match status" value="1"/>
</dbReference>
<keyword evidence="10" id="KW-0249">Electron transport</keyword>
<dbReference type="InterPro" id="IPR017927">
    <property type="entry name" value="FAD-bd_FR_type"/>
</dbReference>
<dbReference type="PRINTS" id="PR00371">
    <property type="entry name" value="FPNCR"/>
</dbReference>
<dbReference type="PANTHER" id="PTHR19384:SF109">
    <property type="entry name" value="SULFITE REDUCTASE [NADPH] FLAVOPROTEIN COMPONENT"/>
    <property type="match status" value="1"/>
</dbReference>
<keyword evidence="9" id="KW-0521">NADP</keyword>
<evidence type="ECO:0000256" key="6">
    <source>
        <dbReference type="ARBA" id="ARBA00022630"/>
    </source>
</evidence>
<keyword evidence="5" id="KW-0813">Transport</keyword>
<dbReference type="InterPro" id="IPR003097">
    <property type="entry name" value="CysJ-like_FAD-binding"/>
</dbReference>
<evidence type="ECO:0000256" key="1">
    <source>
        <dbReference type="ARBA" id="ARBA00001917"/>
    </source>
</evidence>
<evidence type="ECO:0000256" key="3">
    <source>
        <dbReference type="ARBA" id="ARBA00004774"/>
    </source>
</evidence>
<sequence length="1063" mass="115263">MSLNGSGLLTPSSEVTLSSPPSTPKHLANKFSPPNGFPEKISIANFQASQLVEYISSRPENSSSVYIYDVAEQVGFGTATKEWAKNDHTIPPTVDLQTRAGAGLSLVGRLSQGTSIDAVKGTVLTAYTTPSGLALMAPSFAHLPAPSATTRLIVQVPTVTAVGETLAFSPTLSPLASVWSILPENVSVLLSSSPKQTVDFAALAYKVTSSHIVHLFDHYSAARENGPLITPPKPISNKGKTLQESLKEAGYEALEYHGDAEAKAVVVLLNSTLASSLKAAVASNASGLAVVVVNVLRPWDESAIRSIIPASATSVYVLDDVPNTVTQGSLYVDVFSALWGATPKRSVTSHRITPSQTQKFVTSGGEFLRFVENITHLAVEAVTVANIKKTLFFSTPDSPLAHSATLLRELFSSKPTISARHLVDYDVFSKPGGIAADRLLISRDRSTESIPVQVALPLDSSSVGHSDFLGVTDHTLLKTHSILKHAKKGSIVVVVSPWTPEEFSSNISHEVAELIVERQLSVYTIDIKTLAKGLSKSTEQHNLSNGDGGALLFEIVFLRFFLGAAASEQAINQLLNTVYFDLDLTEFCSAAWKGLKAVTISLSEVTPSESPALKEFEANAIAVKTSEGQTVVNGARLSTWHDAAKHLLFPAAFTPPTEPDALRNPALRPEVPDTTFLVTCTVNKRLTPLEYDRNVFHLEFDTSGTGLKYAIGEALGVHGWNDEQEVLEFCEWYGVDPDRLITIPVPGSDDTKMHTRTVLQALQQQIDLFGKPPKSFYTDLAEYATADVDRYALRFIGAPEGSSTFKKLSEKDTVTFADVLKMYKSAKPGIERLCELIGDIKPRHYSIASAQSVVGDRVDLLVVTVDWVTPSGSPRYGQCTRYLAGLKIGQKVTVSIKPSVMKLPPDVKQPLIMAGLGTGAAPFRAFLQHLAWLASKGEEIGPVYYYFGSRYQAAEYLYGEEIEAFLLSGVITRAGLAFSRDGPKKVYIQHKMLEDSDALAKMLHEENGVFYLCGPTWPVPDVYEALVNALTKYKGDTVQAGEYLESLKEEERYVLEVCPLSIH</sequence>
<evidence type="ECO:0000256" key="13">
    <source>
        <dbReference type="ARBA" id="ARBA00059320"/>
    </source>
</evidence>
<dbReference type="InterPro" id="IPR002869">
    <property type="entry name" value="Pyrv_flavodox_OxRed_cen"/>
</dbReference>
<feature type="compositionally biased region" description="Polar residues" evidence="14">
    <location>
        <begin position="1"/>
        <end position="20"/>
    </location>
</feature>
<dbReference type="InterPro" id="IPR039261">
    <property type="entry name" value="FNR_nucleotide-bd"/>
</dbReference>
<feature type="region of interest" description="Disordered" evidence="14">
    <location>
        <begin position="1"/>
        <end position="32"/>
    </location>
</feature>
<dbReference type="PROSITE" id="PS51384">
    <property type="entry name" value="FAD_FR"/>
    <property type="match status" value="1"/>
</dbReference>
<evidence type="ECO:0000256" key="9">
    <source>
        <dbReference type="ARBA" id="ARBA00022857"/>
    </source>
</evidence>
<name>A0A8H7Y0S1_PSICU</name>
<evidence type="ECO:0000256" key="4">
    <source>
        <dbReference type="ARBA" id="ARBA00012604"/>
    </source>
</evidence>
<dbReference type="GO" id="GO:0004783">
    <property type="term" value="F:sulfite reductase (NADPH) activity"/>
    <property type="evidence" value="ECO:0007669"/>
    <property type="project" value="UniProtKB-EC"/>
</dbReference>
<dbReference type="Gene3D" id="3.40.920.10">
    <property type="entry name" value="Pyruvate-ferredoxin oxidoreductase, PFOR, domain III"/>
    <property type="match status" value="1"/>
</dbReference>
<dbReference type="AlphaFoldDB" id="A0A8H7Y0S1"/>
<evidence type="ECO:0000313" key="16">
    <source>
        <dbReference type="EMBL" id="KAG5169411.1"/>
    </source>
</evidence>
<dbReference type="EMBL" id="JAFIQS010000005">
    <property type="protein sequence ID" value="KAG5169411.1"/>
    <property type="molecule type" value="Genomic_DNA"/>
</dbReference>
<dbReference type="SUPFAM" id="SSF52343">
    <property type="entry name" value="Ferredoxin reductase-like, C-terminal NADP-linked domain"/>
    <property type="match status" value="1"/>
</dbReference>
<dbReference type="FunFam" id="1.20.990.10:FF:000010">
    <property type="entry name" value="Sulfite reductase [NADPH] flavoprotein component"/>
    <property type="match status" value="1"/>
</dbReference>
<dbReference type="GO" id="GO:0005829">
    <property type="term" value="C:cytosol"/>
    <property type="evidence" value="ECO:0007669"/>
    <property type="project" value="TreeGrafter"/>
</dbReference>
<dbReference type="Gene3D" id="3.40.50.970">
    <property type="match status" value="1"/>
</dbReference>
<dbReference type="InterPro" id="IPR001709">
    <property type="entry name" value="Flavoprot_Pyr_Nucl_cyt_Rdtase"/>
</dbReference>
<evidence type="ECO:0000256" key="5">
    <source>
        <dbReference type="ARBA" id="ARBA00022448"/>
    </source>
</evidence>
<organism evidence="16">
    <name type="scientific">Psilocybe cubensis</name>
    <name type="common">Psychedelic mushroom</name>
    <name type="synonym">Stropharia cubensis</name>
    <dbReference type="NCBI Taxonomy" id="181762"/>
    <lineage>
        <taxon>Eukaryota</taxon>
        <taxon>Fungi</taxon>
        <taxon>Dikarya</taxon>
        <taxon>Basidiomycota</taxon>
        <taxon>Agaricomycotina</taxon>
        <taxon>Agaricomycetes</taxon>
        <taxon>Agaricomycetidae</taxon>
        <taxon>Agaricales</taxon>
        <taxon>Agaricineae</taxon>
        <taxon>Strophariaceae</taxon>
        <taxon>Psilocybe</taxon>
    </lineage>
</organism>
<dbReference type="InterPro" id="IPR001433">
    <property type="entry name" value="OxRdtase_FAD/NAD-bd"/>
</dbReference>
<dbReference type="Gene3D" id="3.40.50.80">
    <property type="entry name" value="Nucleotide-binding domain of ferredoxin-NADP reductase (FNR) module"/>
    <property type="match status" value="1"/>
</dbReference>
<evidence type="ECO:0000256" key="7">
    <source>
        <dbReference type="ARBA" id="ARBA00022643"/>
    </source>
</evidence>
<dbReference type="GO" id="GO:0050660">
    <property type="term" value="F:flavin adenine dinucleotide binding"/>
    <property type="evidence" value="ECO:0007669"/>
    <property type="project" value="TreeGrafter"/>
</dbReference>
<comment type="cofactor">
    <cofactor evidence="2">
        <name>FAD</name>
        <dbReference type="ChEBI" id="CHEBI:57692"/>
    </cofactor>
</comment>
<dbReference type="SUPFAM" id="SSF63380">
    <property type="entry name" value="Riboflavin synthase domain-like"/>
    <property type="match status" value="1"/>
</dbReference>
<comment type="function">
    <text evidence="13">This enzyme catalyzes the 6-electron reduction of sulfite to sulfide. This is one of several activities required for the biosynthesis of L-cysteine from sulfate.</text>
</comment>
<evidence type="ECO:0000256" key="11">
    <source>
        <dbReference type="ARBA" id="ARBA00023002"/>
    </source>
</evidence>
<comment type="caution">
    <text evidence="16">The sequence shown here is derived from an EMBL/GenBank/DDBJ whole genome shotgun (WGS) entry which is preliminary data.</text>
</comment>
<evidence type="ECO:0000256" key="10">
    <source>
        <dbReference type="ARBA" id="ARBA00022982"/>
    </source>
</evidence>
<feature type="domain" description="FAD-binding FR-type" evidence="15">
    <location>
        <begin position="673"/>
        <end position="905"/>
    </location>
</feature>
<comment type="catalytic activity">
    <reaction evidence="12">
        <text>hydrogen sulfide + 3 NADP(+) + 3 H2O = sulfite + 3 NADPH + 4 H(+)</text>
        <dbReference type="Rhea" id="RHEA:13801"/>
        <dbReference type="ChEBI" id="CHEBI:15377"/>
        <dbReference type="ChEBI" id="CHEBI:15378"/>
        <dbReference type="ChEBI" id="CHEBI:17359"/>
        <dbReference type="ChEBI" id="CHEBI:29919"/>
        <dbReference type="ChEBI" id="CHEBI:57783"/>
        <dbReference type="ChEBI" id="CHEBI:58349"/>
        <dbReference type="EC" id="1.8.1.2"/>
    </reaction>
</comment>
<accession>A0A8H7Y0S1</accession>
<evidence type="ECO:0000256" key="8">
    <source>
        <dbReference type="ARBA" id="ARBA00022827"/>
    </source>
</evidence>
<dbReference type="GO" id="GO:0010181">
    <property type="term" value="F:FMN binding"/>
    <property type="evidence" value="ECO:0007669"/>
    <property type="project" value="TreeGrafter"/>
</dbReference>
<comment type="pathway">
    <text evidence="3">Sulfur metabolism; hydrogen sulfide biosynthesis; hydrogen sulfide from sulfite (NADPH route): step 1/1.</text>
</comment>
<evidence type="ECO:0000256" key="12">
    <source>
        <dbReference type="ARBA" id="ARBA00052219"/>
    </source>
</evidence>
<dbReference type="Pfam" id="PF00175">
    <property type="entry name" value="NAD_binding_1"/>
    <property type="match status" value="1"/>
</dbReference>
<gene>
    <name evidence="16" type="ORF">JR316_005967</name>
</gene>
<dbReference type="Pfam" id="PF00667">
    <property type="entry name" value="FAD_binding_1"/>
    <property type="match status" value="1"/>
</dbReference>
<dbReference type="PANTHER" id="PTHR19384">
    <property type="entry name" value="NITRIC OXIDE SYNTHASE-RELATED"/>
    <property type="match status" value="1"/>
</dbReference>
<keyword evidence="11" id="KW-0560">Oxidoreductase</keyword>
<keyword evidence="6" id="KW-0285">Flavoprotein</keyword>
<dbReference type="SUPFAM" id="SSF52922">
    <property type="entry name" value="TK C-terminal domain-like"/>
    <property type="match status" value="1"/>
</dbReference>
<dbReference type="InterPro" id="IPR023173">
    <property type="entry name" value="NADPH_Cyt_P450_Rdtase_alpha"/>
</dbReference>
<evidence type="ECO:0000259" key="15">
    <source>
        <dbReference type="PROSITE" id="PS51384"/>
    </source>
</evidence>
<dbReference type="EC" id="1.8.1.2" evidence="4"/>
<comment type="cofactor">
    <cofactor evidence="1">
        <name>FMN</name>
        <dbReference type="ChEBI" id="CHEBI:58210"/>
    </cofactor>
</comment>
<dbReference type="CDD" id="cd06207">
    <property type="entry name" value="CyPoR_like"/>
    <property type="match status" value="1"/>
</dbReference>
<reference evidence="16" key="1">
    <citation type="submission" date="2021-02" db="EMBL/GenBank/DDBJ databases">
        <title>Psilocybe cubensis genome.</title>
        <authorList>
            <person name="Mckernan K.J."/>
            <person name="Crawford S."/>
            <person name="Trippe A."/>
            <person name="Kane L.T."/>
            <person name="Mclaughlin S."/>
        </authorList>
    </citation>
    <scope>NUCLEOTIDE SEQUENCE [LARGE SCALE GENOMIC DNA]</scope>
    <source>
        <strain evidence="16">MGC-MH-2018</strain>
    </source>
</reference>
<evidence type="ECO:0000256" key="2">
    <source>
        <dbReference type="ARBA" id="ARBA00001974"/>
    </source>
</evidence>
<evidence type="ECO:0000256" key="14">
    <source>
        <dbReference type="SAM" id="MobiDB-lite"/>
    </source>
</evidence>
<dbReference type="InterPro" id="IPR009014">
    <property type="entry name" value="Transketo_C/PFOR_II"/>
</dbReference>
<dbReference type="SUPFAM" id="SSF53323">
    <property type="entry name" value="Pyruvate-ferredoxin oxidoreductase, PFOR, domain III"/>
    <property type="match status" value="1"/>
</dbReference>
<dbReference type="InterPro" id="IPR017938">
    <property type="entry name" value="Riboflavin_synthase-like_b-brl"/>
</dbReference>
<protein>
    <recommendedName>
        <fullName evidence="4">assimilatory sulfite reductase (NADPH)</fullName>
        <ecNumber evidence="4">1.8.1.2</ecNumber>
    </recommendedName>
</protein>
<dbReference type="Gene3D" id="2.40.30.10">
    <property type="entry name" value="Translation factors"/>
    <property type="match status" value="1"/>
</dbReference>
<proteinExistence type="predicted"/>